<accession>A0A1I5M514</accession>
<evidence type="ECO:0000313" key="4">
    <source>
        <dbReference type="Proteomes" id="UP000242243"/>
    </source>
</evidence>
<protein>
    <submittedName>
        <fullName evidence="3">Uncharacterized protein</fullName>
    </submittedName>
</protein>
<dbReference type="OrthoDB" id="367235at2"/>
<keyword evidence="1" id="KW-0472">Membrane</keyword>
<organism evidence="3 4">
    <name type="scientific">Halolactibacillus halophilus</name>
    <dbReference type="NCBI Taxonomy" id="306540"/>
    <lineage>
        <taxon>Bacteria</taxon>
        <taxon>Bacillati</taxon>
        <taxon>Bacillota</taxon>
        <taxon>Bacilli</taxon>
        <taxon>Bacillales</taxon>
        <taxon>Bacillaceae</taxon>
        <taxon>Halolactibacillus</taxon>
    </lineage>
</organism>
<reference evidence="3 4" key="1">
    <citation type="submission" date="2016-10" db="EMBL/GenBank/DDBJ databases">
        <authorList>
            <person name="de Groot N.N."/>
        </authorList>
    </citation>
    <scope>NUCLEOTIDE SEQUENCE [LARGE SCALE GENOMIC DNA]</scope>
    <source>
        <strain evidence="3 4">DSM 17073</strain>
    </source>
</reference>
<sequence length="77" mass="8487">MGVIGIPLVFLSMPEAGLPLFILLIGMGYISNMSTATHVCLPIISEYYQIDFSQLIKQSLQIFSLLALFLFGYLGIT</sequence>
<proteinExistence type="predicted"/>
<evidence type="ECO:0000313" key="3">
    <source>
        <dbReference type="EMBL" id="SFP04111.1"/>
    </source>
</evidence>
<dbReference type="EMBL" id="FOXC01000004">
    <property type="protein sequence ID" value="SFP04111.1"/>
    <property type="molecule type" value="Genomic_DNA"/>
</dbReference>
<evidence type="ECO:0000256" key="1">
    <source>
        <dbReference type="SAM" id="Phobius"/>
    </source>
</evidence>
<dbReference type="AlphaFoldDB" id="A0A1I5M514"/>
<keyword evidence="1" id="KW-0812">Transmembrane</keyword>
<name>A0A1I5M514_9BACI</name>
<evidence type="ECO:0000313" key="2">
    <source>
        <dbReference type="EMBL" id="GEM00991.1"/>
    </source>
</evidence>
<dbReference type="Proteomes" id="UP000242243">
    <property type="component" value="Unassembled WGS sequence"/>
</dbReference>
<dbReference type="EMBL" id="BJWI01000004">
    <property type="protein sequence ID" value="GEM00991.1"/>
    <property type="molecule type" value="Genomic_DNA"/>
</dbReference>
<reference evidence="2 5" key="2">
    <citation type="submission" date="2019-07" db="EMBL/GenBank/DDBJ databases">
        <title>Whole genome shotgun sequence of Halolactibacillus halophilus NBRC 100868.</title>
        <authorList>
            <person name="Hosoyama A."/>
            <person name="Uohara A."/>
            <person name="Ohji S."/>
            <person name="Ichikawa N."/>
        </authorList>
    </citation>
    <scope>NUCLEOTIDE SEQUENCE [LARGE SCALE GENOMIC DNA]</scope>
    <source>
        <strain evidence="2 5">NBRC 100868</strain>
    </source>
</reference>
<feature type="transmembrane region" description="Helical" evidence="1">
    <location>
        <begin position="55"/>
        <end position="76"/>
    </location>
</feature>
<evidence type="ECO:0000313" key="5">
    <source>
        <dbReference type="Proteomes" id="UP000321547"/>
    </source>
</evidence>
<dbReference type="RefSeq" id="WP_143423367.1">
    <property type="nucleotide sequence ID" value="NZ_BJWI01000004.1"/>
</dbReference>
<dbReference type="Proteomes" id="UP000321547">
    <property type="component" value="Unassembled WGS sequence"/>
</dbReference>
<keyword evidence="5" id="KW-1185">Reference proteome</keyword>
<gene>
    <name evidence="2" type="ORF">HHA03_05230</name>
    <name evidence="3" type="ORF">SAMN05421839_1049</name>
</gene>
<keyword evidence="1" id="KW-1133">Transmembrane helix</keyword>